<evidence type="ECO:0000256" key="5">
    <source>
        <dbReference type="ARBA" id="ARBA00022989"/>
    </source>
</evidence>
<feature type="transmembrane region" description="Helical" evidence="7">
    <location>
        <begin position="67"/>
        <end position="95"/>
    </location>
</feature>
<keyword evidence="5 7" id="KW-1133">Transmembrane helix</keyword>
<accession>A0A4D8PS35</accession>
<dbReference type="GO" id="GO:0005886">
    <property type="term" value="C:plasma membrane"/>
    <property type="evidence" value="ECO:0007669"/>
    <property type="project" value="UniProtKB-SubCell"/>
</dbReference>
<evidence type="ECO:0000256" key="1">
    <source>
        <dbReference type="ARBA" id="ARBA00004651"/>
    </source>
</evidence>
<evidence type="ECO:0000256" key="6">
    <source>
        <dbReference type="ARBA" id="ARBA00023136"/>
    </source>
</evidence>
<dbReference type="Pfam" id="PF01891">
    <property type="entry name" value="CbiM"/>
    <property type="match status" value="1"/>
</dbReference>
<keyword evidence="3" id="KW-1003">Cell membrane</keyword>
<name>A0A4D8PS35_AZOBR</name>
<dbReference type="Gene3D" id="1.10.1760.20">
    <property type="match status" value="1"/>
</dbReference>
<evidence type="ECO:0000256" key="3">
    <source>
        <dbReference type="ARBA" id="ARBA00022475"/>
    </source>
</evidence>
<evidence type="ECO:0000256" key="4">
    <source>
        <dbReference type="ARBA" id="ARBA00022692"/>
    </source>
</evidence>
<comment type="subcellular location">
    <subcellularLocation>
        <location evidence="1">Cell membrane</location>
        <topology evidence="1">Multi-pass membrane protein</topology>
    </subcellularLocation>
</comment>
<dbReference type="EMBL" id="CP032330">
    <property type="protein sequence ID" value="QCO00627.1"/>
    <property type="molecule type" value="Genomic_DNA"/>
</dbReference>
<keyword evidence="6 7" id="KW-0472">Membrane</keyword>
<evidence type="ECO:0000313" key="8">
    <source>
        <dbReference type="EMBL" id="QCO00627.1"/>
    </source>
</evidence>
<feature type="transmembrane region" description="Helical" evidence="7">
    <location>
        <begin position="141"/>
        <end position="161"/>
    </location>
</feature>
<dbReference type="InterPro" id="IPR002751">
    <property type="entry name" value="CbiM/NikMN"/>
</dbReference>
<feature type="transmembrane region" description="Helical" evidence="7">
    <location>
        <begin position="12"/>
        <end position="32"/>
    </location>
</feature>
<dbReference type="AlphaFoldDB" id="A0A4D8PS35"/>
<gene>
    <name evidence="8" type="ORF">D3867_00195</name>
</gene>
<feature type="transmembrane region" description="Helical" evidence="7">
    <location>
        <begin position="38"/>
        <end position="55"/>
    </location>
</feature>
<dbReference type="GO" id="GO:0000041">
    <property type="term" value="P:transition metal ion transport"/>
    <property type="evidence" value="ECO:0007669"/>
    <property type="project" value="InterPro"/>
</dbReference>
<keyword evidence="2" id="KW-0813">Transport</keyword>
<sequence length="217" mass="23210">MHIEPGMLSAAKIVGANAAALSLLASHVPAFLRRPLEWGKALLAAIFFSIFMEFWHQPVGPSELHFIGASAIYFIFGFPATLFGFGIGLTLQALLFEPQDLGHLAVNSLSLMVPLVAAHAMGGKRLLESGGLASIRWSSVLRFDAVYYSGVVAMVGFWLMLGERATPFADWAVFAAAYLPVVLCEPAISCGLLRALGRLDAGNPLLRVTTLRSPALA</sequence>
<evidence type="ECO:0000256" key="2">
    <source>
        <dbReference type="ARBA" id="ARBA00022448"/>
    </source>
</evidence>
<proteinExistence type="predicted"/>
<evidence type="ECO:0000313" key="9">
    <source>
        <dbReference type="Proteomes" id="UP000298596"/>
    </source>
</evidence>
<reference evidence="8 9" key="1">
    <citation type="submission" date="2018-09" db="EMBL/GenBank/DDBJ databases">
        <title>Whole genome based analysis of evolution and adaptive divergence in Indian and Brazilian strains of Azospirillum brasilense.</title>
        <authorList>
            <person name="Singh C."/>
            <person name="Tripathi A.K."/>
        </authorList>
    </citation>
    <scope>NUCLEOTIDE SEQUENCE [LARGE SCALE GENOMIC DNA]</scope>
    <source>
        <strain evidence="8 9">MTCC4036</strain>
    </source>
</reference>
<feature type="transmembrane region" description="Helical" evidence="7">
    <location>
        <begin position="101"/>
        <end position="120"/>
    </location>
</feature>
<keyword evidence="4 7" id="KW-0812">Transmembrane</keyword>
<dbReference type="Proteomes" id="UP000298596">
    <property type="component" value="Chromosome"/>
</dbReference>
<feature type="transmembrane region" description="Helical" evidence="7">
    <location>
        <begin position="173"/>
        <end position="197"/>
    </location>
</feature>
<organism evidence="8 9">
    <name type="scientific">Azospirillum brasilense</name>
    <dbReference type="NCBI Taxonomy" id="192"/>
    <lineage>
        <taxon>Bacteria</taxon>
        <taxon>Pseudomonadati</taxon>
        <taxon>Pseudomonadota</taxon>
        <taxon>Alphaproteobacteria</taxon>
        <taxon>Rhodospirillales</taxon>
        <taxon>Azospirillaceae</taxon>
        <taxon>Azospirillum</taxon>
    </lineage>
</organism>
<evidence type="ECO:0000256" key="7">
    <source>
        <dbReference type="SAM" id="Phobius"/>
    </source>
</evidence>
<protein>
    <submittedName>
        <fullName evidence="8">Cobalamin biosynthesis protein CbiM</fullName>
    </submittedName>
</protein>